<protein>
    <submittedName>
        <fullName evidence="1">Uncharacterized protein</fullName>
    </submittedName>
</protein>
<gene>
    <name evidence="1" type="ORF">L2E82_22634</name>
</gene>
<keyword evidence="2" id="KW-1185">Reference proteome</keyword>
<dbReference type="EMBL" id="CM042012">
    <property type="protein sequence ID" value="KAI3751546.1"/>
    <property type="molecule type" value="Genomic_DNA"/>
</dbReference>
<evidence type="ECO:0000313" key="2">
    <source>
        <dbReference type="Proteomes" id="UP001055811"/>
    </source>
</evidence>
<organism evidence="1 2">
    <name type="scientific">Cichorium intybus</name>
    <name type="common">Chicory</name>
    <dbReference type="NCBI Taxonomy" id="13427"/>
    <lineage>
        <taxon>Eukaryota</taxon>
        <taxon>Viridiplantae</taxon>
        <taxon>Streptophyta</taxon>
        <taxon>Embryophyta</taxon>
        <taxon>Tracheophyta</taxon>
        <taxon>Spermatophyta</taxon>
        <taxon>Magnoliopsida</taxon>
        <taxon>eudicotyledons</taxon>
        <taxon>Gunneridae</taxon>
        <taxon>Pentapetalae</taxon>
        <taxon>asterids</taxon>
        <taxon>campanulids</taxon>
        <taxon>Asterales</taxon>
        <taxon>Asteraceae</taxon>
        <taxon>Cichorioideae</taxon>
        <taxon>Cichorieae</taxon>
        <taxon>Cichoriinae</taxon>
        <taxon>Cichorium</taxon>
    </lineage>
</organism>
<accession>A0ACB9DYH7</accession>
<evidence type="ECO:0000313" key="1">
    <source>
        <dbReference type="EMBL" id="KAI3751546.1"/>
    </source>
</evidence>
<comment type="caution">
    <text evidence="1">The sequence shown here is derived from an EMBL/GenBank/DDBJ whole genome shotgun (WGS) entry which is preliminary data.</text>
</comment>
<name>A0ACB9DYH7_CICIN</name>
<dbReference type="Proteomes" id="UP001055811">
    <property type="component" value="Linkage Group LG04"/>
</dbReference>
<sequence>MHLRQYISETRSSCLHPFCPSPSTFLPPLAVFLLAIVNQQRSLLPHLRKFTPAIPLPPPAAGGAAAHDHRPERHLSAYRHFCCSPPLLPPPRDRRLHPPCRLLTSAVAHSPLLLTIRFNCTLPLPISIPLLVFGSNSSRVNPIRLNQNSLVVSSNEQEKEKNNEIDDLMVEVISIVLIVVITTTLLLLRILYVISQSNKPIHNNSQKHLSTLVVLGSGGHTAEMINLLSVMQPDRFSPRFYIAAATDNMSLQKARVFENNLNDKILCNGPGTCIPICAVAFIFKVLGIRWSNIFYVESIARVKRLSLSGLLLYKLHMADQLFCLNGLHPYGPPLKYIVASVHHHSPLSVLTLGPLRVAVYPPPLLPSWSASPPAIALHHLRQSACRFAGKGI</sequence>
<reference evidence="1 2" key="2">
    <citation type="journal article" date="2022" name="Mol. Ecol. Resour.">
        <title>The genomes of chicory, endive, great burdock and yacon provide insights into Asteraceae paleo-polyploidization history and plant inulin production.</title>
        <authorList>
            <person name="Fan W."/>
            <person name="Wang S."/>
            <person name="Wang H."/>
            <person name="Wang A."/>
            <person name="Jiang F."/>
            <person name="Liu H."/>
            <person name="Zhao H."/>
            <person name="Xu D."/>
            <person name="Zhang Y."/>
        </authorList>
    </citation>
    <scope>NUCLEOTIDE SEQUENCE [LARGE SCALE GENOMIC DNA]</scope>
    <source>
        <strain evidence="2">cv. Punajuju</strain>
        <tissue evidence="1">Leaves</tissue>
    </source>
</reference>
<proteinExistence type="predicted"/>
<reference evidence="2" key="1">
    <citation type="journal article" date="2022" name="Mol. Ecol. Resour.">
        <title>The genomes of chicory, endive, great burdock and yacon provide insights into Asteraceae palaeo-polyploidization history and plant inulin production.</title>
        <authorList>
            <person name="Fan W."/>
            <person name="Wang S."/>
            <person name="Wang H."/>
            <person name="Wang A."/>
            <person name="Jiang F."/>
            <person name="Liu H."/>
            <person name="Zhao H."/>
            <person name="Xu D."/>
            <person name="Zhang Y."/>
        </authorList>
    </citation>
    <scope>NUCLEOTIDE SEQUENCE [LARGE SCALE GENOMIC DNA]</scope>
    <source>
        <strain evidence="2">cv. Punajuju</strain>
    </source>
</reference>